<dbReference type="KEGG" id="dfa:DFA_07200"/>
<evidence type="ECO:0000256" key="1">
    <source>
        <dbReference type="SAM" id="MobiDB-lite"/>
    </source>
</evidence>
<dbReference type="AlphaFoldDB" id="F4PVR9"/>
<gene>
    <name evidence="2" type="ORF">DFA_07200</name>
</gene>
<feature type="compositionally biased region" description="Acidic residues" evidence="1">
    <location>
        <begin position="367"/>
        <end position="397"/>
    </location>
</feature>
<accession>F4PVR9</accession>
<organism evidence="2 3">
    <name type="scientific">Cavenderia fasciculata</name>
    <name type="common">Slime mold</name>
    <name type="synonym">Dictyostelium fasciculatum</name>
    <dbReference type="NCBI Taxonomy" id="261658"/>
    <lineage>
        <taxon>Eukaryota</taxon>
        <taxon>Amoebozoa</taxon>
        <taxon>Evosea</taxon>
        <taxon>Eumycetozoa</taxon>
        <taxon>Dictyostelia</taxon>
        <taxon>Acytosteliales</taxon>
        <taxon>Cavenderiaceae</taxon>
        <taxon>Cavenderia</taxon>
    </lineage>
</organism>
<reference evidence="3" key="1">
    <citation type="journal article" date="2011" name="Genome Res.">
        <title>Phylogeny-wide analysis of social amoeba genomes highlights ancient origins for complex intercellular communication.</title>
        <authorList>
            <person name="Heidel A.J."/>
            <person name="Lawal H.M."/>
            <person name="Felder M."/>
            <person name="Schilde C."/>
            <person name="Helps N.R."/>
            <person name="Tunggal B."/>
            <person name="Rivero F."/>
            <person name="John U."/>
            <person name="Schleicher M."/>
            <person name="Eichinger L."/>
            <person name="Platzer M."/>
            <person name="Noegel A.A."/>
            <person name="Schaap P."/>
            <person name="Gloeckner G."/>
        </authorList>
    </citation>
    <scope>NUCLEOTIDE SEQUENCE [LARGE SCALE GENOMIC DNA]</scope>
    <source>
        <strain evidence="3">SH3</strain>
    </source>
</reference>
<evidence type="ECO:0000313" key="3">
    <source>
        <dbReference type="Proteomes" id="UP000007797"/>
    </source>
</evidence>
<evidence type="ECO:0000313" key="2">
    <source>
        <dbReference type="EMBL" id="EGG20083.1"/>
    </source>
</evidence>
<feature type="compositionally biased region" description="Basic and acidic residues" evidence="1">
    <location>
        <begin position="352"/>
        <end position="366"/>
    </location>
</feature>
<dbReference type="RefSeq" id="XP_004367066.1">
    <property type="nucleotide sequence ID" value="XM_004367009.1"/>
</dbReference>
<dbReference type="GeneID" id="14872307"/>
<dbReference type="EMBL" id="GL883013">
    <property type="protein sequence ID" value="EGG20083.1"/>
    <property type="molecule type" value="Genomic_DNA"/>
</dbReference>
<dbReference type="Proteomes" id="UP000007797">
    <property type="component" value="Unassembled WGS sequence"/>
</dbReference>
<proteinExistence type="predicted"/>
<protein>
    <submittedName>
        <fullName evidence="2">Uncharacterized protein</fullName>
    </submittedName>
</protein>
<name>F4PVR9_CACFS</name>
<keyword evidence="3" id="KW-1185">Reference proteome</keyword>
<feature type="region of interest" description="Disordered" evidence="1">
    <location>
        <begin position="352"/>
        <end position="402"/>
    </location>
</feature>
<sequence>MNQVISWLIYLVSPRKRLPTTDYISRNTNLLRKATLDALYQVFKTTVTLSIWKDTISDQVKQKIKEELLADLNRDNKNDQTFLNVRIASSVAKLIKENGGEWNELDTFKNDSSLENDAAYLLSEISKFGDRRDVDEISKVNATRKKQRKPVRSCDAVLESMKMEYNLGSADMQATTTSSSTTTIQGKKKDETMLVNLLKLDDYSRNQIPSHDIIHLVLSLLDSKPIQDLSDTILVNIQSLITQYNNLDCTKLVTPLVQLFKPPHFETSGKLSQGYQTALNIIRLACSKIDEKNIVSDAICQLFEFTILENQSHFSVIDMKDLVQYAAGDSLSIYLPHFTKYIYSILDDPNRRLNEKDQDDKDKEYDGSEEEDEEEDEDEEIDEDEEYDGSEEEEEDQVERIDPKNQNCFSLLDAIIKVVPPKAICPYAKTLATSISKHENISSLSIIPQLLSVLCNKESGEDGTSVALEIFEMFELQIFKKIEQIQNNGDDGVGNRQVSLFINLSTSLCKLIRSMGANKMNDSLIMRSYSDAFYTFGHLQLLLHNYTYGEVDDDDNGQNEIKRIQLLGVSSGMVCTLIGILEENENLTKLSKSIGESLFSDIQDWETEQDEGYETKLLFYAPLLVALKKYTKGIVVEELDDSWIDIKFLGFMLGDVIEMFEQFDQKLYSKLHSFTKMIIQFCHKYISFIPLTNRKQKHINQVNQQIETIKTFIK</sequence>